<keyword evidence="2" id="KW-1185">Reference proteome</keyword>
<gene>
    <name evidence="1" type="ORF">FOL47_002426</name>
</gene>
<protein>
    <submittedName>
        <fullName evidence="1">Uncharacterized protein</fullName>
    </submittedName>
</protein>
<accession>A0A7J6KRA8</accession>
<organism evidence="1 2">
    <name type="scientific">Perkinsus chesapeaki</name>
    <name type="common">Clam parasite</name>
    <name type="synonym">Perkinsus andrewsi</name>
    <dbReference type="NCBI Taxonomy" id="330153"/>
    <lineage>
        <taxon>Eukaryota</taxon>
        <taxon>Sar</taxon>
        <taxon>Alveolata</taxon>
        <taxon>Perkinsozoa</taxon>
        <taxon>Perkinsea</taxon>
        <taxon>Perkinsida</taxon>
        <taxon>Perkinsidae</taxon>
        <taxon>Perkinsus</taxon>
    </lineage>
</organism>
<name>A0A7J6KRA8_PERCH</name>
<evidence type="ECO:0000313" key="1">
    <source>
        <dbReference type="EMBL" id="KAF4649101.1"/>
    </source>
</evidence>
<comment type="caution">
    <text evidence="1">The sequence shown here is derived from an EMBL/GenBank/DDBJ whole genome shotgun (WGS) entry which is preliminary data.</text>
</comment>
<proteinExistence type="predicted"/>
<sequence length="135" mass="15151">VKLAATMLKSTLTGLKSVLHQLVAVARVRKDEELASLSVLAYHLLARVPSELLVMQRRNIYVTNENFLQVWFAFLWKCDTWEGTEHHRRWSIARVLLPLTSIMLAACPNAHYCLATEHGPFDHGCELGVILTAGG</sequence>
<evidence type="ECO:0000313" key="2">
    <source>
        <dbReference type="Proteomes" id="UP000591131"/>
    </source>
</evidence>
<reference evidence="1 2" key="1">
    <citation type="submission" date="2020-04" db="EMBL/GenBank/DDBJ databases">
        <title>Perkinsus chesapeaki whole genome sequence.</title>
        <authorList>
            <person name="Bogema D.R."/>
        </authorList>
    </citation>
    <scope>NUCLEOTIDE SEQUENCE [LARGE SCALE GENOMIC DNA]</scope>
    <source>
        <strain evidence="1">ATCC PRA-425</strain>
    </source>
</reference>
<feature type="non-terminal residue" evidence="1">
    <location>
        <position position="135"/>
    </location>
</feature>
<dbReference type="EMBL" id="JAAPAO010001665">
    <property type="protein sequence ID" value="KAF4649101.1"/>
    <property type="molecule type" value="Genomic_DNA"/>
</dbReference>
<dbReference type="AlphaFoldDB" id="A0A7J6KRA8"/>
<dbReference type="Proteomes" id="UP000591131">
    <property type="component" value="Unassembled WGS sequence"/>
</dbReference>